<dbReference type="EMBL" id="CAKOGP040001112">
    <property type="protein sequence ID" value="CAJ1942180.1"/>
    <property type="molecule type" value="Genomic_DNA"/>
</dbReference>
<accession>A0AAD2CT34</accession>
<keyword evidence="3" id="KW-1185">Reference proteome</keyword>
<feature type="compositionally biased region" description="Basic and acidic residues" evidence="1">
    <location>
        <begin position="12"/>
        <end position="27"/>
    </location>
</feature>
<sequence length="244" mass="27634">MRIIEYAYGAPDMRESTKHTATPEESRSASSSTVEEDRGDITLPLHHHHEAKPTQRLGAHTFDPSVPVSWTTTTTTPIKSVASRVETYQTTPSTTASLDDDDYLDDSSYVLPPTSRYTTDQLNDNDHEVRLAINFLNLQPHLLPPDTQLQKSKAEVILQTFTPKLVLEVMGGAGAVWGFTEAIGLRTSATVWFWRPVTFIAGGLFFIRWYQQLQEFSRLYDLRRARRRSAVEGETAHLLWQDNV</sequence>
<proteinExistence type="predicted"/>
<feature type="region of interest" description="Disordered" evidence="1">
    <location>
        <begin position="1"/>
        <end position="37"/>
    </location>
</feature>
<organism evidence="2 3">
    <name type="scientific">Cylindrotheca closterium</name>
    <dbReference type="NCBI Taxonomy" id="2856"/>
    <lineage>
        <taxon>Eukaryota</taxon>
        <taxon>Sar</taxon>
        <taxon>Stramenopiles</taxon>
        <taxon>Ochrophyta</taxon>
        <taxon>Bacillariophyta</taxon>
        <taxon>Bacillariophyceae</taxon>
        <taxon>Bacillariophycidae</taxon>
        <taxon>Bacillariales</taxon>
        <taxon>Bacillariaceae</taxon>
        <taxon>Cylindrotheca</taxon>
    </lineage>
</organism>
<evidence type="ECO:0000313" key="3">
    <source>
        <dbReference type="Proteomes" id="UP001295423"/>
    </source>
</evidence>
<dbReference type="Proteomes" id="UP001295423">
    <property type="component" value="Unassembled WGS sequence"/>
</dbReference>
<protein>
    <submittedName>
        <fullName evidence="2">Uncharacterized protein</fullName>
    </submittedName>
</protein>
<evidence type="ECO:0000256" key="1">
    <source>
        <dbReference type="SAM" id="MobiDB-lite"/>
    </source>
</evidence>
<name>A0AAD2CT34_9STRA</name>
<comment type="caution">
    <text evidence="2">The sequence shown here is derived from an EMBL/GenBank/DDBJ whole genome shotgun (WGS) entry which is preliminary data.</text>
</comment>
<gene>
    <name evidence="2" type="ORF">CYCCA115_LOCUS7818</name>
</gene>
<reference evidence="2" key="1">
    <citation type="submission" date="2023-08" db="EMBL/GenBank/DDBJ databases">
        <authorList>
            <person name="Audoor S."/>
            <person name="Bilcke G."/>
        </authorList>
    </citation>
    <scope>NUCLEOTIDE SEQUENCE</scope>
</reference>
<evidence type="ECO:0000313" key="2">
    <source>
        <dbReference type="EMBL" id="CAJ1942180.1"/>
    </source>
</evidence>
<dbReference type="AlphaFoldDB" id="A0AAD2CT34"/>